<dbReference type="SMART" id="SM00020">
    <property type="entry name" value="Tryp_SPc"/>
    <property type="match status" value="1"/>
</dbReference>
<evidence type="ECO:0000259" key="5">
    <source>
        <dbReference type="PROSITE" id="PS50240"/>
    </source>
</evidence>
<dbReference type="Proteomes" id="UP000030665">
    <property type="component" value="Unassembled WGS sequence"/>
</dbReference>
<dbReference type="InterPro" id="IPR043504">
    <property type="entry name" value="Peptidase_S1_PA_chymotrypsin"/>
</dbReference>
<name>A0A077ZLG4_TRITR</name>
<keyword evidence="3" id="KW-0720">Serine protease</keyword>
<dbReference type="GO" id="GO:0004252">
    <property type="term" value="F:serine-type endopeptidase activity"/>
    <property type="evidence" value="ECO:0007669"/>
    <property type="project" value="InterPro"/>
</dbReference>
<dbReference type="PANTHER" id="PTHR24256">
    <property type="entry name" value="TRYPTASE-RELATED"/>
    <property type="match status" value="1"/>
</dbReference>
<dbReference type="Pfam" id="PF00089">
    <property type="entry name" value="Trypsin"/>
    <property type="match status" value="2"/>
</dbReference>
<dbReference type="InterPro" id="IPR009003">
    <property type="entry name" value="Peptidase_S1_PA"/>
</dbReference>
<keyword evidence="3" id="KW-0645">Protease</keyword>
<evidence type="ECO:0000313" key="7">
    <source>
        <dbReference type="Proteomes" id="UP000030665"/>
    </source>
</evidence>
<dbReference type="PROSITE" id="PS00134">
    <property type="entry name" value="TRYPSIN_HIS"/>
    <property type="match status" value="1"/>
</dbReference>
<feature type="signal peptide" evidence="4">
    <location>
        <begin position="1"/>
        <end position="24"/>
    </location>
</feature>
<protein>
    <submittedName>
        <fullName evidence="6">Trypsin domain containing protein</fullName>
    </submittedName>
</protein>
<dbReference type="InterPro" id="IPR033116">
    <property type="entry name" value="TRYPSIN_SER"/>
</dbReference>
<feature type="chain" id="PRO_5001728949" evidence="4">
    <location>
        <begin position="25"/>
        <end position="318"/>
    </location>
</feature>
<reference evidence="6" key="1">
    <citation type="submission" date="2014-01" db="EMBL/GenBank/DDBJ databases">
        <authorList>
            <person name="Aslett M."/>
        </authorList>
    </citation>
    <scope>NUCLEOTIDE SEQUENCE</scope>
</reference>
<sequence length="318" mass="36306">MQFRSHVLLITILFGVLFLKSSEAICGKPYFDPVPEYKWTNRIVRGFKAVPHSHPWQALINVTINGTKYKCGGSLIDWNDHNSSDLVLTAAHCVIDIDQFGMFTSAWEELVYHVSRLIKKDPKVAVPLANPEDVDVYFGAHNIKRPEDTRQKYAVTHIIPGIFHEFNKKDDIAILKLDRKVNYNKYIQGICLPSINEELPPQGGRCFITGWGSIGNGRNPNELQQFEVSLYDGKVRYFGYNKKNMLCHRMNEGGSAEGDSGGPLACLKDNKYVLYGIISFSVDVFCLYKTEEFAVFTKVSRYLDWMREVIPTIMNHVR</sequence>
<comment type="similarity">
    <text evidence="2">Belongs to the peptidase S1 family. CLIP subfamily.</text>
</comment>
<dbReference type="OrthoDB" id="5912168at2759"/>
<dbReference type="PROSITE" id="PS00135">
    <property type="entry name" value="TRYPSIN_SER"/>
    <property type="match status" value="1"/>
</dbReference>
<reference evidence="6" key="2">
    <citation type="submission" date="2014-03" db="EMBL/GenBank/DDBJ databases">
        <title>The whipworm genome and dual-species transcriptomics of an intimate host-pathogen interaction.</title>
        <authorList>
            <person name="Foth B.J."/>
            <person name="Tsai I.J."/>
            <person name="Reid A.J."/>
            <person name="Bancroft A.J."/>
            <person name="Nichol S."/>
            <person name="Tracey A."/>
            <person name="Holroyd N."/>
            <person name="Cotton J.A."/>
            <person name="Stanley E.J."/>
            <person name="Zarowiecki M."/>
            <person name="Liu J.Z."/>
            <person name="Huckvale T."/>
            <person name="Cooper P.J."/>
            <person name="Grencis R.K."/>
            <person name="Berriman M."/>
        </authorList>
    </citation>
    <scope>NUCLEOTIDE SEQUENCE [LARGE SCALE GENOMIC DNA]</scope>
</reference>
<keyword evidence="4" id="KW-0732">Signal</keyword>
<dbReference type="CDD" id="cd00190">
    <property type="entry name" value="Tryp_SPc"/>
    <property type="match status" value="1"/>
</dbReference>
<evidence type="ECO:0000256" key="2">
    <source>
        <dbReference type="ARBA" id="ARBA00024195"/>
    </source>
</evidence>
<dbReference type="InterPro" id="IPR018114">
    <property type="entry name" value="TRYPSIN_HIS"/>
</dbReference>
<evidence type="ECO:0000256" key="4">
    <source>
        <dbReference type="SAM" id="SignalP"/>
    </source>
</evidence>
<gene>
    <name evidence="6" type="ORF">TTRE_0000897601</name>
</gene>
<dbReference type="PRINTS" id="PR00722">
    <property type="entry name" value="CHYMOTRYPSIN"/>
</dbReference>
<dbReference type="InterPro" id="IPR001314">
    <property type="entry name" value="Peptidase_S1A"/>
</dbReference>
<keyword evidence="7" id="KW-1185">Reference proteome</keyword>
<dbReference type="GO" id="GO:0006508">
    <property type="term" value="P:proteolysis"/>
    <property type="evidence" value="ECO:0007669"/>
    <property type="project" value="UniProtKB-KW"/>
</dbReference>
<keyword evidence="3" id="KW-0378">Hydrolase</keyword>
<dbReference type="PROSITE" id="PS50240">
    <property type="entry name" value="TRYPSIN_DOM"/>
    <property type="match status" value="1"/>
</dbReference>
<dbReference type="SUPFAM" id="SSF50494">
    <property type="entry name" value="Trypsin-like serine proteases"/>
    <property type="match status" value="1"/>
</dbReference>
<evidence type="ECO:0000256" key="3">
    <source>
        <dbReference type="RuleBase" id="RU363034"/>
    </source>
</evidence>
<organism evidence="6 7">
    <name type="scientific">Trichuris trichiura</name>
    <name type="common">Whipworm</name>
    <name type="synonym">Trichocephalus trichiurus</name>
    <dbReference type="NCBI Taxonomy" id="36087"/>
    <lineage>
        <taxon>Eukaryota</taxon>
        <taxon>Metazoa</taxon>
        <taxon>Ecdysozoa</taxon>
        <taxon>Nematoda</taxon>
        <taxon>Enoplea</taxon>
        <taxon>Dorylaimia</taxon>
        <taxon>Trichinellida</taxon>
        <taxon>Trichuridae</taxon>
        <taxon>Trichuris</taxon>
    </lineage>
</organism>
<dbReference type="AlphaFoldDB" id="A0A077ZLG4"/>
<dbReference type="Gene3D" id="2.40.10.10">
    <property type="entry name" value="Trypsin-like serine proteases"/>
    <property type="match status" value="1"/>
</dbReference>
<dbReference type="InterPro" id="IPR051487">
    <property type="entry name" value="Ser/Thr_Proteases_Immune/Dev"/>
</dbReference>
<dbReference type="EMBL" id="HG807218">
    <property type="protein sequence ID" value="CDW60588.1"/>
    <property type="molecule type" value="Genomic_DNA"/>
</dbReference>
<feature type="domain" description="Peptidase S1" evidence="5">
    <location>
        <begin position="43"/>
        <end position="311"/>
    </location>
</feature>
<keyword evidence="1" id="KW-1015">Disulfide bond</keyword>
<dbReference type="InterPro" id="IPR001254">
    <property type="entry name" value="Trypsin_dom"/>
</dbReference>
<accession>A0A077ZLG4</accession>
<dbReference type="STRING" id="36087.A0A077ZLG4"/>
<evidence type="ECO:0000256" key="1">
    <source>
        <dbReference type="ARBA" id="ARBA00023157"/>
    </source>
</evidence>
<proteinExistence type="inferred from homology"/>
<evidence type="ECO:0000313" key="6">
    <source>
        <dbReference type="EMBL" id="CDW60588.1"/>
    </source>
</evidence>